<dbReference type="EMBL" id="CADEAL010000244">
    <property type="protein sequence ID" value="CAB1417085.1"/>
    <property type="molecule type" value="Genomic_DNA"/>
</dbReference>
<proteinExistence type="predicted"/>
<evidence type="ECO:0000313" key="2">
    <source>
        <dbReference type="EMBL" id="CAB1417085.1"/>
    </source>
</evidence>
<dbReference type="AlphaFoldDB" id="A0A9N7TQ83"/>
<dbReference type="Proteomes" id="UP001153269">
    <property type="component" value="Unassembled WGS sequence"/>
</dbReference>
<feature type="region of interest" description="Disordered" evidence="1">
    <location>
        <begin position="36"/>
        <end position="55"/>
    </location>
</feature>
<comment type="caution">
    <text evidence="2">The sequence shown here is derived from an EMBL/GenBank/DDBJ whole genome shotgun (WGS) entry which is preliminary data.</text>
</comment>
<evidence type="ECO:0000256" key="1">
    <source>
        <dbReference type="SAM" id="MobiDB-lite"/>
    </source>
</evidence>
<gene>
    <name evidence="2" type="ORF">PLEPLA_LOCUS4886</name>
</gene>
<feature type="compositionally biased region" description="Polar residues" evidence="1">
    <location>
        <begin position="157"/>
        <end position="172"/>
    </location>
</feature>
<feature type="compositionally biased region" description="Low complexity" evidence="1">
    <location>
        <begin position="73"/>
        <end position="82"/>
    </location>
</feature>
<sequence length="196" mass="21234">MGPQNNIVLHKPPPPSKTFFRRAAIVPLEPLRDFIVSPTPSQRKRSSGALSEPMKPLTTLLCNHHTQLPPDSPGSSHSLLPSPSDPLPRYYCSVSEPVTVAAAETATSLQQLPTNCCRHPPPVPPSHPTKGTPRDRDNFTRCQEPSLFFMFTGRASPPSQTRPHISFSSTGGATPETFRASHGGGDELQTALTLDK</sequence>
<evidence type="ECO:0000313" key="3">
    <source>
        <dbReference type="Proteomes" id="UP001153269"/>
    </source>
</evidence>
<organism evidence="2 3">
    <name type="scientific">Pleuronectes platessa</name>
    <name type="common">European plaice</name>
    <dbReference type="NCBI Taxonomy" id="8262"/>
    <lineage>
        <taxon>Eukaryota</taxon>
        <taxon>Metazoa</taxon>
        <taxon>Chordata</taxon>
        <taxon>Craniata</taxon>
        <taxon>Vertebrata</taxon>
        <taxon>Euteleostomi</taxon>
        <taxon>Actinopterygii</taxon>
        <taxon>Neopterygii</taxon>
        <taxon>Teleostei</taxon>
        <taxon>Neoteleostei</taxon>
        <taxon>Acanthomorphata</taxon>
        <taxon>Carangaria</taxon>
        <taxon>Pleuronectiformes</taxon>
        <taxon>Pleuronectoidei</taxon>
        <taxon>Pleuronectidae</taxon>
        <taxon>Pleuronectes</taxon>
    </lineage>
</organism>
<protein>
    <submittedName>
        <fullName evidence="2">Uncharacterized protein</fullName>
    </submittedName>
</protein>
<feature type="region of interest" description="Disordered" evidence="1">
    <location>
        <begin position="63"/>
        <end position="82"/>
    </location>
</feature>
<feature type="region of interest" description="Disordered" evidence="1">
    <location>
        <begin position="154"/>
        <end position="196"/>
    </location>
</feature>
<accession>A0A9N7TQ83</accession>
<reference evidence="2" key="1">
    <citation type="submission" date="2020-03" db="EMBL/GenBank/DDBJ databases">
        <authorList>
            <person name="Weist P."/>
        </authorList>
    </citation>
    <scope>NUCLEOTIDE SEQUENCE</scope>
</reference>
<keyword evidence="3" id="KW-1185">Reference proteome</keyword>
<name>A0A9N7TQ83_PLEPL</name>